<organism evidence="10 11">
    <name type="scientific">Junco hyemalis</name>
    <name type="common">Dark-eyed junco</name>
    <dbReference type="NCBI Taxonomy" id="40217"/>
    <lineage>
        <taxon>Eukaryota</taxon>
        <taxon>Metazoa</taxon>
        <taxon>Chordata</taxon>
        <taxon>Craniata</taxon>
        <taxon>Vertebrata</taxon>
        <taxon>Euteleostomi</taxon>
        <taxon>Archelosauria</taxon>
        <taxon>Archosauria</taxon>
        <taxon>Dinosauria</taxon>
        <taxon>Saurischia</taxon>
        <taxon>Theropoda</taxon>
        <taxon>Coelurosauria</taxon>
        <taxon>Aves</taxon>
        <taxon>Neognathae</taxon>
        <taxon>Neoaves</taxon>
        <taxon>Telluraves</taxon>
        <taxon>Australaves</taxon>
        <taxon>Passeriformes</taxon>
        <taxon>Passerellidae</taxon>
        <taxon>Junco</taxon>
    </lineage>
</organism>
<dbReference type="PANTHER" id="PTHR23226">
    <property type="entry name" value="ZINC FINGER AND SCAN DOMAIN-CONTAINING"/>
    <property type="match status" value="1"/>
</dbReference>
<dbReference type="InterPro" id="IPR036236">
    <property type="entry name" value="Znf_C2H2_sf"/>
</dbReference>
<dbReference type="GO" id="GO:0000978">
    <property type="term" value="F:RNA polymerase II cis-regulatory region sequence-specific DNA binding"/>
    <property type="evidence" value="ECO:0007669"/>
    <property type="project" value="TreeGrafter"/>
</dbReference>
<comment type="subcellular location">
    <subcellularLocation>
        <location evidence="1">Nucleus</location>
    </subcellularLocation>
</comment>
<dbReference type="Proteomes" id="UP000694408">
    <property type="component" value="Unplaced"/>
</dbReference>
<name>A0A8C5IGI3_JUNHY</name>
<dbReference type="AlphaFoldDB" id="A0A8C5IGI3"/>
<evidence type="ECO:0000313" key="11">
    <source>
        <dbReference type="Proteomes" id="UP000694408"/>
    </source>
</evidence>
<reference evidence="10" key="2">
    <citation type="submission" date="2025-09" db="UniProtKB">
        <authorList>
            <consortium name="Ensembl"/>
        </authorList>
    </citation>
    <scope>IDENTIFICATION</scope>
</reference>
<dbReference type="Gene3D" id="3.30.160.60">
    <property type="entry name" value="Classic Zinc Finger"/>
    <property type="match status" value="2"/>
</dbReference>
<keyword evidence="4 7" id="KW-0863">Zinc-finger</keyword>
<keyword evidence="3" id="KW-0677">Repeat</keyword>
<evidence type="ECO:0000313" key="10">
    <source>
        <dbReference type="Ensembl" id="ENSJHYP00000003313.1"/>
    </source>
</evidence>
<dbReference type="InterPro" id="IPR013087">
    <property type="entry name" value="Znf_C2H2_type"/>
</dbReference>
<feature type="domain" description="C2H2-type" evidence="9">
    <location>
        <begin position="33"/>
        <end position="60"/>
    </location>
</feature>
<dbReference type="PANTHER" id="PTHR23226:SF416">
    <property type="entry name" value="FI01424P"/>
    <property type="match status" value="1"/>
</dbReference>
<dbReference type="Ensembl" id="ENSJHYT00000004079.1">
    <property type="protein sequence ID" value="ENSJHYP00000003313.1"/>
    <property type="gene ID" value="ENSJHYG00000002731.1"/>
</dbReference>
<reference evidence="10" key="1">
    <citation type="submission" date="2025-08" db="UniProtKB">
        <authorList>
            <consortium name="Ensembl"/>
        </authorList>
    </citation>
    <scope>IDENTIFICATION</scope>
</reference>
<evidence type="ECO:0000256" key="7">
    <source>
        <dbReference type="PROSITE-ProRule" id="PRU00042"/>
    </source>
</evidence>
<dbReference type="GO" id="GO:0000981">
    <property type="term" value="F:DNA-binding transcription factor activity, RNA polymerase II-specific"/>
    <property type="evidence" value="ECO:0007669"/>
    <property type="project" value="TreeGrafter"/>
</dbReference>
<keyword evidence="5" id="KW-0862">Zinc</keyword>
<dbReference type="GO" id="GO:0005634">
    <property type="term" value="C:nucleus"/>
    <property type="evidence" value="ECO:0007669"/>
    <property type="project" value="UniProtKB-SubCell"/>
</dbReference>
<protein>
    <recommendedName>
        <fullName evidence="9">C2H2-type domain-containing protein</fullName>
    </recommendedName>
</protein>
<keyword evidence="6" id="KW-0539">Nucleus</keyword>
<proteinExistence type="predicted"/>
<evidence type="ECO:0000256" key="8">
    <source>
        <dbReference type="SAM" id="MobiDB-lite"/>
    </source>
</evidence>
<dbReference type="FunFam" id="3.30.160.60:FF:002343">
    <property type="entry name" value="Zinc finger protein 33A"/>
    <property type="match status" value="1"/>
</dbReference>
<dbReference type="PROSITE" id="PS00028">
    <property type="entry name" value="ZINC_FINGER_C2H2_1"/>
    <property type="match status" value="1"/>
</dbReference>
<dbReference type="PROSITE" id="PS50157">
    <property type="entry name" value="ZINC_FINGER_C2H2_2"/>
    <property type="match status" value="1"/>
</dbReference>
<feature type="region of interest" description="Disordered" evidence="8">
    <location>
        <begin position="73"/>
        <end position="96"/>
    </location>
</feature>
<keyword evidence="11" id="KW-1185">Reference proteome</keyword>
<dbReference type="SUPFAM" id="SSF57667">
    <property type="entry name" value="beta-beta-alpha zinc fingers"/>
    <property type="match status" value="1"/>
</dbReference>
<dbReference type="Pfam" id="PF00096">
    <property type="entry name" value="zf-C2H2"/>
    <property type="match status" value="1"/>
</dbReference>
<accession>A0A8C5IGI3</accession>
<evidence type="ECO:0000256" key="6">
    <source>
        <dbReference type="ARBA" id="ARBA00023242"/>
    </source>
</evidence>
<evidence type="ECO:0000256" key="4">
    <source>
        <dbReference type="ARBA" id="ARBA00022771"/>
    </source>
</evidence>
<evidence type="ECO:0000256" key="1">
    <source>
        <dbReference type="ARBA" id="ARBA00004123"/>
    </source>
</evidence>
<sequence length="96" mass="10229">MTPLSPMTPMTMHLSSHAALVAHQRIHTGERPYECPDCGKGFAAVKSLSKHRKTHRGAAAAAPFGCPECGKSFRASSTPGQDTHRSSFGIPLKGEN</sequence>
<dbReference type="GO" id="GO:0008270">
    <property type="term" value="F:zinc ion binding"/>
    <property type="evidence" value="ECO:0007669"/>
    <property type="project" value="UniProtKB-KW"/>
</dbReference>
<evidence type="ECO:0000256" key="3">
    <source>
        <dbReference type="ARBA" id="ARBA00022737"/>
    </source>
</evidence>
<keyword evidence="2" id="KW-0479">Metal-binding</keyword>
<evidence type="ECO:0000256" key="5">
    <source>
        <dbReference type="ARBA" id="ARBA00022833"/>
    </source>
</evidence>
<dbReference type="SMART" id="SM00355">
    <property type="entry name" value="ZnF_C2H2"/>
    <property type="match status" value="1"/>
</dbReference>
<evidence type="ECO:0000256" key="2">
    <source>
        <dbReference type="ARBA" id="ARBA00022723"/>
    </source>
</evidence>
<evidence type="ECO:0000259" key="9">
    <source>
        <dbReference type="PROSITE" id="PS50157"/>
    </source>
</evidence>